<gene>
    <name evidence="1" type="ORF">SapgrDRAFT_0084</name>
</gene>
<evidence type="ECO:0000313" key="2">
    <source>
        <dbReference type="Proteomes" id="UP000005113"/>
    </source>
</evidence>
<dbReference type="InterPro" id="IPR018577">
    <property type="entry name" value="Restrct_endonuc_II_Bpu10I"/>
</dbReference>
<protein>
    <submittedName>
        <fullName evidence="1">Bpu10I restriction endonuclease</fullName>
    </submittedName>
</protein>
<dbReference type="AlphaFoldDB" id="J1I0Q4"/>
<dbReference type="RefSeq" id="WP_002656335.1">
    <property type="nucleotide sequence ID" value="NZ_JH719942.1"/>
</dbReference>
<dbReference type="HOGENOM" id="CLU_911666_0_0_10"/>
<dbReference type="GO" id="GO:0004519">
    <property type="term" value="F:endonuclease activity"/>
    <property type="evidence" value="ECO:0007669"/>
    <property type="project" value="UniProtKB-KW"/>
</dbReference>
<dbReference type="Proteomes" id="UP000005113">
    <property type="component" value="Unassembled WGS sequence"/>
</dbReference>
<dbReference type="Pfam" id="PF09549">
    <property type="entry name" value="RE_Bpu10I"/>
    <property type="match status" value="1"/>
</dbReference>
<name>J1I0Q4_9BACT</name>
<proteinExistence type="predicted"/>
<sequence>MELPKPHYDKLVALKRNAKLPVSEMPRVEKAIETYNDWIKKMSEVEGDRPKIIKGLVDLLNEYKYFIDFELIFSSNDDFLYRQKGQLKLDNTVIEEFLPILVQKAFPELNDQIELGPRKCFSAVYFKSSLTSSQNGGGIKIRTKDQDFAIARKIHLRASHSSDFEKYESNEAHLGYLTAECKTNLDKTMFQEANATASDVRRAIPGAKYFLLCEWLDMTPVSTIPTDIEEVLILRKAKRLSSNVRKDFATKEGRKGASARFSRFLKKNPFSADVFSRFCKNIEELIENEDKEEGNVLKDGFF</sequence>
<dbReference type="EMBL" id="JH719942">
    <property type="protein sequence ID" value="EJF51843.1"/>
    <property type="molecule type" value="Genomic_DNA"/>
</dbReference>
<dbReference type="OrthoDB" id="6637615at2"/>
<evidence type="ECO:0000313" key="1">
    <source>
        <dbReference type="EMBL" id="EJF51843.1"/>
    </source>
</evidence>
<accession>J1I0Q4</accession>
<keyword evidence="1" id="KW-0378">Hydrolase</keyword>
<keyword evidence="1" id="KW-0255">Endonuclease</keyword>
<organism evidence="1 2">
    <name type="scientific">Saprospira grandis DSM 2844</name>
    <dbReference type="NCBI Taxonomy" id="694433"/>
    <lineage>
        <taxon>Bacteria</taxon>
        <taxon>Pseudomonadati</taxon>
        <taxon>Bacteroidota</taxon>
        <taxon>Saprospiria</taxon>
        <taxon>Saprospirales</taxon>
        <taxon>Saprospiraceae</taxon>
        <taxon>Saprospira</taxon>
    </lineage>
</organism>
<keyword evidence="1" id="KW-0540">Nuclease</keyword>
<reference evidence="2" key="1">
    <citation type="journal article" date="2012" name="Stand. Genomic Sci.">
        <title>Permanent draft genome sequence of the gliding predator Saprospira grandis strain Sa g1 (= HR1).</title>
        <authorList>
            <person name="Mavromatis K."/>
            <person name="Chertkov O."/>
            <person name="Lapidus A."/>
            <person name="Nolan M."/>
            <person name="Lucas S."/>
            <person name="Tice H."/>
            <person name="Del Rio T.G."/>
            <person name="Cheng J.F."/>
            <person name="Han C."/>
            <person name="Tapia R."/>
            <person name="Bruce D."/>
            <person name="Goodwin L.A."/>
            <person name="Pitluck S."/>
            <person name="Huntemann M."/>
            <person name="Liolios K."/>
            <person name="Pagani I."/>
            <person name="Ivanova N."/>
            <person name="Mikhailova N."/>
            <person name="Pati A."/>
            <person name="Chen A."/>
            <person name="Palaniappan K."/>
            <person name="Land M."/>
            <person name="Brambilla E.M."/>
            <person name="Rohde M."/>
            <person name="Spring S."/>
            <person name="Goker M."/>
            <person name="Detter J.C."/>
            <person name="Bristow J."/>
            <person name="Eisen J.A."/>
            <person name="Markowitz V."/>
            <person name="Hugenholtz P."/>
            <person name="Kyrpides N.C."/>
            <person name="Klenk H.P."/>
            <person name="Woyke T."/>
        </authorList>
    </citation>
    <scope>NUCLEOTIDE SEQUENCE [LARGE SCALE GENOMIC DNA]</scope>
    <source>
        <strain evidence="2">DSM 2844</strain>
    </source>
</reference>